<dbReference type="SUPFAM" id="SSF159659">
    <property type="entry name" value="Cgl1923-like"/>
    <property type="match status" value="1"/>
</dbReference>
<dbReference type="OrthoDB" id="31247at2157"/>
<dbReference type="InterPro" id="IPR019151">
    <property type="entry name" value="Proteasome_assmbl_chaperone_2"/>
</dbReference>
<dbReference type="GeneID" id="55584273"/>
<protein>
    <submittedName>
        <fullName evidence="2">COG2047: Uncharacterized protein</fullName>
    </submittedName>
</protein>
<keyword evidence="1" id="KW-0175">Coiled coil</keyword>
<proteinExistence type="predicted"/>
<dbReference type="KEGG" id="ccai:NAS2_0455"/>
<dbReference type="EMBL" id="AP018732">
    <property type="protein sequence ID" value="BBE41844.1"/>
    <property type="molecule type" value="Genomic_DNA"/>
</dbReference>
<dbReference type="RefSeq" id="WP_174448140.1">
    <property type="nucleotide sequence ID" value="NZ_AP018732.1"/>
</dbReference>
<sequence length="251" mass="27166">MYAVVRKVSKGIPRADFLIGAVPGAGQVGKLAVDHLIVELRADLVAEIYTPAFPPQIYIQSDGVAYMPRFQIYHARAGSKSALLFTGPAQLENGEASYEIIDSVLEMAKDAGVAEVYSLAAYILGKEPTERLVHGTATRPELLERLRLAGVRTMDGGEINGMNGLIFAMASLKDMDGICLLGETAGYYVDALSSKEVLKSLAKLSGIEVDYSRLDSLAAEAEKAIKAMMEEISKKEEASRDTRPGRMDYIS</sequence>
<dbReference type="AlphaFoldDB" id="A0A4P2VBC9"/>
<keyword evidence="3" id="KW-1185">Reference proteome</keyword>
<dbReference type="Proteomes" id="UP000509448">
    <property type="component" value="Chromosome"/>
</dbReference>
<gene>
    <name evidence="2" type="ORF">NAS2_0455</name>
</gene>
<dbReference type="Gene3D" id="3.40.50.10900">
    <property type="entry name" value="PAC-like subunit"/>
    <property type="match status" value="1"/>
</dbReference>
<dbReference type="InterPro" id="IPR038389">
    <property type="entry name" value="PSMG2_sf"/>
</dbReference>
<name>A0A4P2VBC9_9ARCH</name>
<evidence type="ECO:0000313" key="3">
    <source>
        <dbReference type="Proteomes" id="UP000509448"/>
    </source>
</evidence>
<dbReference type="PANTHER" id="PTHR35610">
    <property type="entry name" value="3-ISOPROPYLMALATE DEHYDRATASE-RELATED"/>
    <property type="match status" value="1"/>
</dbReference>
<feature type="coiled-coil region" evidence="1">
    <location>
        <begin position="211"/>
        <end position="238"/>
    </location>
</feature>
<dbReference type="Pfam" id="PF09754">
    <property type="entry name" value="PAC2"/>
    <property type="match status" value="1"/>
</dbReference>
<evidence type="ECO:0000256" key="1">
    <source>
        <dbReference type="SAM" id="Coils"/>
    </source>
</evidence>
<organism evidence="2 3">
    <name type="scientific">Conexivisphaera calida</name>
    <dbReference type="NCBI Taxonomy" id="1874277"/>
    <lineage>
        <taxon>Archaea</taxon>
        <taxon>Nitrososphaerota</taxon>
        <taxon>Conexivisphaeria</taxon>
        <taxon>Conexivisphaerales</taxon>
        <taxon>Conexivisphaeraceae</taxon>
        <taxon>Conexivisphaera</taxon>
    </lineage>
</organism>
<evidence type="ECO:0000313" key="2">
    <source>
        <dbReference type="EMBL" id="BBE41844.1"/>
    </source>
</evidence>
<accession>A0A4P2VBC9</accession>
<reference evidence="2 3" key="1">
    <citation type="journal article" date="2019" name="ISME J.">
        <title>Isolation and characterization of a thermophilic sulfur- and iron-reducing thaumarchaeote from a terrestrial acidic hot spring.</title>
        <authorList>
            <person name="Kato S."/>
            <person name="Itoh T."/>
            <person name="Yuki M."/>
            <person name="Nagamori M."/>
            <person name="Ohnishi M."/>
            <person name="Uematsu K."/>
            <person name="Suzuki K."/>
            <person name="Takashina T."/>
            <person name="Ohkuma M."/>
        </authorList>
    </citation>
    <scope>NUCLEOTIDE SEQUENCE [LARGE SCALE GENOMIC DNA]</scope>
    <source>
        <strain evidence="2 3">NAS-02</strain>
    </source>
</reference>
<dbReference type="PANTHER" id="PTHR35610:SF7">
    <property type="entry name" value="3-ISOPROPYLMALATE DEHYDRATASE"/>
    <property type="match status" value="1"/>
</dbReference>